<evidence type="ECO:0000256" key="7">
    <source>
        <dbReference type="SAM" id="MobiDB-lite"/>
    </source>
</evidence>
<keyword evidence="3" id="KW-0805">Transcription regulation</keyword>
<dbReference type="CDD" id="cd00067">
    <property type="entry name" value="GAL4"/>
    <property type="match status" value="1"/>
</dbReference>
<dbReference type="Proteomes" id="UP001149165">
    <property type="component" value="Unassembled WGS sequence"/>
</dbReference>
<feature type="domain" description="Zn(2)-C6 fungal-type" evidence="8">
    <location>
        <begin position="10"/>
        <end position="39"/>
    </location>
</feature>
<dbReference type="GO" id="GO:0006351">
    <property type="term" value="P:DNA-templated transcription"/>
    <property type="evidence" value="ECO:0007669"/>
    <property type="project" value="InterPro"/>
</dbReference>
<dbReference type="CDD" id="cd12148">
    <property type="entry name" value="fungal_TF_MHR"/>
    <property type="match status" value="1"/>
</dbReference>
<sequence>MRKKNELRRSCNLCRTRKIACSGEHICATCRERGVECVYDLEGFKGRPPASLQADAAKSQANVYPETWYSPVGGSPPPSRKPDDNNDKAQQSSSVAAELDSIYREQFGDKAPYKRNNRFQKRVVEFNRTLANSLAASKEHATDSSSSGGNTSSIGSTESNVGMNYHGFLTLVTVDLVETVVLKFSRLGVRAFFGTGERYYRACMLQDETTTMFDTPMAVPDTTPEPSASTGHPQGSSPDMGPLAKYSSHLLAQMVDLWFTHHPLSILLSKSLLLTDLRTNRAKPTLLAVILVDAHEFTKDPEGEKQATELLDWAISQLHHLKTDSPDLTTAQACFFICWYFSCRGQARRAVAYITYAGRTATQLKYKIHETPITDKTYINGIDRGAVEVEMIQNLWWITFALTLWSFIQMDISFADLLPSRIMQVFPPSSAAECTILQLDRTMGNITSQHAQTASLQSVWLLAHVSSFTAHLYALYPHPTPGPPSIDTPVSHWQDQLVMRMDHLLNQQRNLAAICVDAREAMQDMIDRVDTSAGENPIGAWLLAQYYTTSIHLLFPREKPISAISPSAGEECIVGDGSAPSSDDQTAASFLTTTIFTELENAMRGLATVFHHIQAAISSEESRPVAPPAFIHSYVLGLDAIGRALTQILFAQDRASSLEQQFCSGWLRRIYPGLIVIHELFDSDALLRDHRWRPVKRQIKYVRKRLDQMVATEYVSEPSTTAQMGSIIPSFSIASSMGAPSQLEESLAWSDWQSLDQTSSDPLNLSTFNMPVYNPSINDPPMRTSQSHGEVRNHPSMDWLQNPTPLTSMWTEVQATDTSLPGQFSNILSSSESQLNENGKRRAEIIPFDDEMLIGGLSADQLNSALFDSHQFDKRHTSTQ</sequence>
<evidence type="ECO:0000256" key="2">
    <source>
        <dbReference type="ARBA" id="ARBA00022723"/>
    </source>
</evidence>
<evidence type="ECO:0000313" key="9">
    <source>
        <dbReference type="EMBL" id="KAJ5093200.1"/>
    </source>
</evidence>
<dbReference type="AlphaFoldDB" id="A0A9W9F3Y9"/>
<evidence type="ECO:0000313" key="10">
    <source>
        <dbReference type="Proteomes" id="UP001149165"/>
    </source>
</evidence>
<feature type="region of interest" description="Disordered" evidence="7">
    <location>
        <begin position="67"/>
        <end position="96"/>
    </location>
</feature>
<gene>
    <name evidence="9" type="ORF">N7456_009061</name>
</gene>
<dbReference type="PANTHER" id="PTHR46910:SF3">
    <property type="entry name" value="HALOTOLERANCE PROTEIN 9-RELATED"/>
    <property type="match status" value="1"/>
</dbReference>
<feature type="region of interest" description="Disordered" evidence="7">
    <location>
        <begin position="218"/>
        <end position="239"/>
    </location>
</feature>
<comment type="subcellular location">
    <subcellularLocation>
        <location evidence="1">Nucleus</location>
    </subcellularLocation>
</comment>
<dbReference type="Gene3D" id="4.10.240.10">
    <property type="entry name" value="Zn(2)-C6 fungal-type DNA-binding domain"/>
    <property type="match status" value="1"/>
</dbReference>
<evidence type="ECO:0000256" key="1">
    <source>
        <dbReference type="ARBA" id="ARBA00004123"/>
    </source>
</evidence>
<dbReference type="InterPro" id="IPR001138">
    <property type="entry name" value="Zn2Cys6_DnaBD"/>
</dbReference>
<keyword evidence="2" id="KW-0479">Metal-binding</keyword>
<reference evidence="9" key="1">
    <citation type="submission" date="2022-11" db="EMBL/GenBank/DDBJ databases">
        <authorList>
            <person name="Petersen C."/>
        </authorList>
    </citation>
    <scope>NUCLEOTIDE SEQUENCE</scope>
    <source>
        <strain evidence="9">IBT 30069</strain>
    </source>
</reference>
<dbReference type="GO" id="GO:0005634">
    <property type="term" value="C:nucleus"/>
    <property type="evidence" value="ECO:0007669"/>
    <property type="project" value="UniProtKB-SubCell"/>
</dbReference>
<dbReference type="InterPro" id="IPR050987">
    <property type="entry name" value="AtrR-like"/>
</dbReference>
<dbReference type="GO" id="GO:0008270">
    <property type="term" value="F:zinc ion binding"/>
    <property type="evidence" value="ECO:0007669"/>
    <property type="project" value="InterPro"/>
</dbReference>
<dbReference type="SMART" id="SM00066">
    <property type="entry name" value="GAL4"/>
    <property type="match status" value="1"/>
</dbReference>
<keyword evidence="10" id="KW-1185">Reference proteome</keyword>
<organism evidence="9 10">
    <name type="scientific">Penicillium angulare</name>
    <dbReference type="NCBI Taxonomy" id="116970"/>
    <lineage>
        <taxon>Eukaryota</taxon>
        <taxon>Fungi</taxon>
        <taxon>Dikarya</taxon>
        <taxon>Ascomycota</taxon>
        <taxon>Pezizomycotina</taxon>
        <taxon>Eurotiomycetes</taxon>
        <taxon>Eurotiomycetidae</taxon>
        <taxon>Eurotiales</taxon>
        <taxon>Aspergillaceae</taxon>
        <taxon>Penicillium</taxon>
    </lineage>
</organism>
<dbReference type="InterPro" id="IPR007219">
    <property type="entry name" value="XnlR_reg_dom"/>
</dbReference>
<accession>A0A9W9F3Y9</accession>
<keyword evidence="6" id="KW-0539">Nucleus</keyword>
<comment type="caution">
    <text evidence="9">The sequence shown here is derived from an EMBL/GenBank/DDBJ whole genome shotgun (WGS) entry which is preliminary data.</text>
</comment>
<feature type="compositionally biased region" description="Polar residues" evidence="7">
    <location>
        <begin position="224"/>
        <end position="237"/>
    </location>
</feature>
<dbReference type="OrthoDB" id="4323869at2759"/>
<keyword evidence="4" id="KW-0238">DNA-binding</keyword>
<evidence type="ECO:0000256" key="4">
    <source>
        <dbReference type="ARBA" id="ARBA00023125"/>
    </source>
</evidence>
<keyword evidence="5" id="KW-0804">Transcription</keyword>
<dbReference type="GO" id="GO:0000981">
    <property type="term" value="F:DNA-binding transcription factor activity, RNA polymerase II-specific"/>
    <property type="evidence" value="ECO:0007669"/>
    <property type="project" value="InterPro"/>
</dbReference>
<dbReference type="PROSITE" id="PS00463">
    <property type="entry name" value="ZN2_CY6_FUNGAL_1"/>
    <property type="match status" value="1"/>
</dbReference>
<evidence type="ECO:0000256" key="6">
    <source>
        <dbReference type="ARBA" id="ARBA00023242"/>
    </source>
</evidence>
<dbReference type="Pfam" id="PF04082">
    <property type="entry name" value="Fungal_trans"/>
    <property type="match status" value="1"/>
</dbReference>
<evidence type="ECO:0000259" key="8">
    <source>
        <dbReference type="PROSITE" id="PS50048"/>
    </source>
</evidence>
<feature type="region of interest" description="Disordered" evidence="7">
    <location>
        <begin position="136"/>
        <end position="155"/>
    </location>
</feature>
<proteinExistence type="predicted"/>
<dbReference type="GO" id="GO:0003677">
    <property type="term" value="F:DNA binding"/>
    <property type="evidence" value="ECO:0007669"/>
    <property type="project" value="UniProtKB-KW"/>
</dbReference>
<dbReference type="EMBL" id="JAPQKH010000006">
    <property type="protein sequence ID" value="KAJ5093200.1"/>
    <property type="molecule type" value="Genomic_DNA"/>
</dbReference>
<dbReference type="InterPro" id="IPR036864">
    <property type="entry name" value="Zn2-C6_fun-type_DNA-bd_sf"/>
</dbReference>
<dbReference type="PANTHER" id="PTHR46910">
    <property type="entry name" value="TRANSCRIPTION FACTOR PDR1"/>
    <property type="match status" value="1"/>
</dbReference>
<feature type="compositionally biased region" description="Low complexity" evidence="7">
    <location>
        <begin position="143"/>
        <end position="155"/>
    </location>
</feature>
<name>A0A9W9F3Y9_9EURO</name>
<reference evidence="9" key="2">
    <citation type="journal article" date="2023" name="IMA Fungus">
        <title>Comparative genomic study of the Penicillium genus elucidates a diverse pangenome and 15 lateral gene transfer events.</title>
        <authorList>
            <person name="Petersen C."/>
            <person name="Sorensen T."/>
            <person name="Nielsen M.R."/>
            <person name="Sondergaard T.E."/>
            <person name="Sorensen J.L."/>
            <person name="Fitzpatrick D.A."/>
            <person name="Frisvad J.C."/>
            <person name="Nielsen K.L."/>
        </authorList>
    </citation>
    <scope>NUCLEOTIDE SEQUENCE</scope>
    <source>
        <strain evidence="9">IBT 30069</strain>
    </source>
</reference>
<protein>
    <recommendedName>
        <fullName evidence="8">Zn(2)-C6 fungal-type domain-containing protein</fullName>
    </recommendedName>
</protein>
<evidence type="ECO:0000256" key="3">
    <source>
        <dbReference type="ARBA" id="ARBA00023015"/>
    </source>
</evidence>
<evidence type="ECO:0000256" key="5">
    <source>
        <dbReference type="ARBA" id="ARBA00023163"/>
    </source>
</evidence>
<dbReference type="SUPFAM" id="SSF57701">
    <property type="entry name" value="Zn2/Cys6 DNA-binding domain"/>
    <property type="match status" value="1"/>
</dbReference>
<dbReference type="PROSITE" id="PS50048">
    <property type="entry name" value="ZN2_CY6_FUNGAL_2"/>
    <property type="match status" value="1"/>
</dbReference>
<dbReference type="Pfam" id="PF00172">
    <property type="entry name" value="Zn_clus"/>
    <property type="match status" value="1"/>
</dbReference>